<reference evidence="1" key="1">
    <citation type="submission" date="2021-01" db="EMBL/GenBank/DDBJ databases">
        <title>Whole genome shotgun sequence of Actinoplanes nipponensis NBRC 14063.</title>
        <authorList>
            <person name="Komaki H."/>
            <person name="Tamura T."/>
        </authorList>
    </citation>
    <scope>NUCLEOTIDE SEQUENCE</scope>
    <source>
        <strain evidence="1">NBRC 14063</strain>
    </source>
</reference>
<gene>
    <name evidence="1" type="ORF">Ani05nite_31020</name>
</gene>
<evidence type="ECO:0000313" key="2">
    <source>
        <dbReference type="Proteomes" id="UP000647172"/>
    </source>
</evidence>
<evidence type="ECO:0000313" key="1">
    <source>
        <dbReference type="EMBL" id="GIE49568.1"/>
    </source>
</evidence>
<dbReference type="Proteomes" id="UP000647172">
    <property type="component" value="Unassembled WGS sequence"/>
</dbReference>
<name>A0A919JH68_9ACTN</name>
<proteinExistence type="predicted"/>
<protein>
    <submittedName>
        <fullName evidence="1">Uncharacterized protein</fullName>
    </submittedName>
</protein>
<sequence>MGHASSVDAVDVETQLLDVADASLQKLTSLRKTAADSALERVLAMLLAGDEGDAVSPFTSYLP</sequence>
<dbReference type="EMBL" id="BOMQ01000036">
    <property type="protein sequence ID" value="GIE49568.1"/>
    <property type="molecule type" value="Genomic_DNA"/>
</dbReference>
<accession>A0A919JH68</accession>
<comment type="caution">
    <text evidence="1">The sequence shown here is derived from an EMBL/GenBank/DDBJ whole genome shotgun (WGS) entry which is preliminary data.</text>
</comment>
<dbReference type="AlphaFoldDB" id="A0A919JH68"/>
<organism evidence="1 2">
    <name type="scientific">Actinoplanes nipponensis</name>
    <dbReference type="NCBI Taxonomy" id="135950"/>
    <lineage>
        <taxon>Bacteria</taxon>
        <taxon>Bacillati</taxon>
        <taxon>Actinomycetota</taxon>
        <taxon>Actinomycetes</taxon>
        <taxon>Micromonosporales</taxon>
        <taxon>Micromonosporaceae</taxon>
        <taxon>Actinoplanes</taxon>
    </lineage>
</organism>
<dbReference type="RefSeq" id="WP_203768971.1">
    <property type="nucleotide sequence ID" value="NZ_BAAAYJ010000080.1"/>
</dbReference>
<keyword evidence="2" id="KW-1185">Reference proteome</keyword>